<dbReference type="PROSITE" id="PS50041">
    <property type="entry name" value="C_TYPE_LECTIN_2"/>
    <property type="match status" value="1"/>
</dbReference>
<dbReference type="SUPFAM" id="SSF56436">
    <property type="entry name" value="C-type lectin-like"/>
    <property type="match status" value="1"/>
</dbReference>
<organism evidence="4 5">
    <name type="scientific">Stomoxys calcitrans</name>
    <name type="common">Stable fly</name>
    <name type="synonym">Conops calcitrans</name>
    <dbReference type="NCBI Taxonomy" id="35570"/>
    <lineage>
        <taxon>Eukaryota</taxon>
        <taxon>Metazoa</taxon>
        <taxon>Ecdysozoa</taxon>
        <taxon>Arthropoda</taxon>
        <taxon>Hexapoda</taxon>
        <taxon>Insecta</taxon>
        <taxon>Pterygota</taxon>
        <taxon>Neoptera</taxon>
        <taxon>Endopterygota</taxon>
        <taxon>Diptera</taxon>
        <taxon>Brachycera</taxon>
        <taxon>Muscomorpha</taxon>
        <taxon>Muscoidea</taxon>
        <taxon>Muscidae</taxon>
        <taxon>Stomoxys</taxon>
    </lineage>
</organism>
<evidence type="ECO:0000259" key="3">
    <source>
        <dbReference type="PROSITE" id="PS50041"/>
    </source>
</evidence>
<dbReference type="STRING" id="35570.A0A1I8P0Q4"/>
<evidence type="ECO:0000256" key="1">
    <source>
        <dbReference type="ARBA" id="ARBA00023157"/>
    </source>
</evidence>
<dbReference type="InterPro" id="IPR016186">
    <property type="entry name" value="C-type_lectin-like/link_sf"/>
</dbReference>
<dbReference type="KEGG" id="scac:106090712"/>
<dbReference type="EnsemblMetazoa" id="SCAU003771-RA">
    <property type="protein sequence ID" value="SCAU003771-PA"/>
    <property type="gene ID" value="SCAU003771"/>
</dbReference>
<feature type="chain" id="PRO_5009325822" description="C-type lectin domain-containing protein" evidence="2">
    <location>
        <begin position="26"/>
        <end position="306"/>
    </location>
</feature>
<dbReference type="InterPro" id="IPR001304">
    <property type="entry name" value="C-type_lectin-like"/>
</dbReference>
<evidence type="ECO:0000313" key="4">
    <source>
        <dbReference type="EnsemblMetazoa" id="SCAU003771-PA"/>
    </source>
</evidence>
<reference evidence="4" key="1">
    <citation type="submission" date="2020-05" db="UniProtKB">
        <authorList>
            <consortium name="EnsemblMetazoa"/>
        </authorList>
    </citation>
    <scope>IDENTIFICATION</scope>
    <source>
        <strain evidence="4">USDA</strain>
    </source>
</reference>
<accession>A0A1I8P0Q4</accession>
<dbReference type="PROSITE" id="PS00615">
    <property type="entry name" value="C_TYPE_LECTIN_1"/>
    <property type="match status" value="1"/>
</dbReference>
<dbReference type="VEuPathDB" id="VectorBase:SCAU003771"/>
<dbReference type="PANTHER" id="PTHR22803">
    <property type="entry name" value="MANNOSE, PHOSPHOLIPASE, LECTIN RECEPTOR RELATED"/>
    <property type="match status" value="1"/>
</dbReference>
<proteinExistence type="predicted"/>
<feature type="signal peptide" evidence="2">
    <location>
        <begin position="1"/>
        <end position="25"/>
    </location>
</feature>
<sequence>MQTLNRNFAKFGIVLFIGLFQLASTASWYTASDGHRYYIEGAANYNWLQALDQCSRQGLQLAVIDSDSKNKALISLLRSIFGSSRDLWLGHHDEFYKKKDKNRSWYSASTGAAITFSYWDSGEPNNKGGEHCTEIYRKADFKWNDENCDTNYFGFICEEHFKTAQCRTQMETKRSTIEQKNNQLSSDFATTQDNVSQIIKGSSTDTDNTLALWENSTQNVMDEFKQSLNELIAKKPYLQAVIGDVGPAIRALAAEAQEEISKLTQQTRQTISEIHVNGEKSVNAENNVFAGKIEDHANEMGRLLVY</sequence>
<dbReference type="InterPro" id="IPR018378">
    <property type="entry name" value="C-type_lectin_CS"/>
</dbReference>
<dbReference type="InterPro" id="IPR016187">
    <property type="entry name" value="CTDL_fold"/>
</dbReference>
<dbReference type="Gene3D" id="3.10.100.10">
    <property type="entry name" value="Mannose-Binding Protein A, subunit A"/>
    <property type="match status" value="1"/>
</dbReference>
<keyword evidence="5" id="KW-1185">Reference proteome</keyword>
<feature type="domain" description="C-type lectin" evidence="3">
    <location>
        <begin position="32"/>
        <end position="149"/>
    </location>
</feature>
<name>A0A1I8P0Q4_STOCA</name>
<dbReference type="InterPro" id="IPR050111">
    <property type="entry name" value="C-type_lectin/snaclec_domain"/>
</dbReference>
<evidence type="ECO:0000313" key="5">
    <source>
        <dbReference type="Proteomes" id="UP000095300"/>
    </source>
</evidence>
<dbReference type="Proteomes" id="UP000095300">
    <property type="component" value="Unassembled WGS sequence"/>
</dbReference>
<protein>
    <recommendedName>
        <fullName evidence="3">C-type lectin domain-containing protein</fullName>
    </recommendedName>
</protein>
<keyword evidence="2" id="KW-0732">Signal</keyword>
<dbReference type="CDD" id="cd00037">
    <property type="entry name" value="CLECT"/>
    <property type="match status" value="1"/>
</dbReference>
<keyword evidence="1" id="KW-1015">Disulfide bond</keyword>
<dbReference type="Pfam" id="PF00059">
    <property type="entry name" value="Lectin_C"/>
    <property type="match status" value="1"/>
</dbReference>
<dbReference type="SMART" id="SM00034">
    <property type="entry name" value="CLECT"/>
    <property type="match status" value="1"/>
</dbReference>
<dbReference type="OrthoDB" id="6691028at2759"/>
<gene>
    <name evidence="4" type="primary">106090712</name>
</gene>
<dbReference type="AlphaFoldDB" id="A0A1I8P0Q4"/>
<evidence type="ECO:0000256" key="2">
    <source>
        <dbReference type="SAM" id="SignalP"/>
    </source>
</evidence>